<sequence length="63" mass="7036">MKDLENFVEDELKTFIEEWISNLNLDGEDEVGSAMAETMATRLPTTINTFCVSSNGAKFQSCL</sequence>
<evidence type="ECO:0000313" key="1">
    <source>
        <dbReference type="EMBL" id="VGO12709.1"/>
    </source>
</evidence>
<dbReference type="AlphaFoldDB" id="A0A6C2TYP2"/>
<evidence type="ECO:0000313" key="2">
    <source>
        <dbReference type="Proteomes" id="UP000366872"/>
    </source>
</evidence>
<name>A0A6C2TYP2_PONDE</name>
<gene>
    <name evidence="1" type="ORF">PDESU_01263</name>
</gene>
<dbReference type="RefSeq" id="WP_136078352.1">
    <property type="nucleotide sequence ID" value="NZ_CAAHFG010000001.1"/>
</dbReference>
<dbReference type="Proteomes" id="UP000366872">
    <property type="component" value="Unassembled WGS sequence"/>
</dbReference>
<protein>
    <submittedName>
        <fullName evidence="1">Uncharacterized protein</fullName>
    </submittedName>
</protein>
<organism evidence="1 2">
    <name type="scientific">Pontiella desulfatans</name>
    <dbReference type="NCBI Taxonomy" id="2750659"/>
    <lineage>
        <taxon>Bacteria</taxon>
        <taxon>Pseudomonadati</taxon>
        <taxon>Kiritimatiellota</taxon>
        <taxon>Kiritimatiellia</taxon>
        <taxon>Kiritimatiellales</taxon>
        <taxon>Pontiellaceae</taxon>
        <taxon>Pontiella</taxon>
    </lineage>
</organism>
<proteinExistence type="predicted"/>
<reference evidence="1 2" key="1">
    <citation type="submission" date="2019-04" db="EMBL/GenBank/DDBJ databases">
        <authorList>
            <person name="Van Vliet M D."/>
        </authorList>
    </citation>
    <scope>NUCLEOTIDE SEQUENCE [LARGE SCALE GENOMIC DNA]</scope>
    <source>
        <strain evidence="1 2">F1</strain>
    </source>
</reference>
<accession>A0A6C2TYP2</accession>
<dbReference type="EMBL" id="CAAHFG010000001">
    <property type="protein sequence ID" value="VGO12709.1"/>
    <property type="molecule type" value="Genomic_DNA"/>
</dbReference>
<keyword evidence="2" id="KW-1185">Reference proteome</keyword>